<dbReference type="EMBL" id="LR881467">
    <property type="protein sequence ID" value="CAD5318439.1"/>
    <property type="molecule type" value="Genomic_DNA"/>
</dbReference>
<evidence type="ECO:0000256" key="1">
    <source>
        <dbReference type="ARBA" id="ARBA00005234"/>
    </source>
</evidence>
<feature type="region of interest" description="Disordered" evidence="4">
    <location>
        <begin position="319"/>
        <end position="366"/>
    </location>
</feature>
<accession>A0A7G2EC41</accession>
<feature type="domain" description="Ubiquitin-like protease family profile" evidence="5">
    <location>
        <begin position="636"/>
        <end position="688"/>
    </location>
</feature>
<evidence type="ECO:0000259" key="5">
    <source>
        <dbReference type="Pfam" id="PF02902"/>
    </source>
</evidence>
<feature type="region of interest" description="Disordered" evidence="4">
    <location>
        <begin position="202"/>
        <end position="299"/>
    </location>
</feature>
<feature type="compositionally biased region" description="Low complexity" evidence="4">
    <location>
        <begin position="336"/>
        <end position="345"/>
    </location>
</feature>
<dbReference type="GO" id="GO:0008234">
    <property type="term" value="F:cysteine-type peptidase activity"/>
    <property type="evidence" value="ECO:0007669"/>
    <property type="project" value="InterPro"/>
</dbReference>
<evidence type="ECO:0000313" key="6">
    <source>
        <dbReference type="EMBL" id="CAD5318439.1"/>
    </source>
</evidence>
<evidence type="ECO:0000256" key="3">
    <source>
        <dbReference type="ARBA" id="ARBA00022801"/>
    </source>
</evidence>
<sequence>MDSSKDEIEDHQDPAYLSVWNRLFGEKKIVFVSDVLQMLEDDLEAQPNKKLSTWKNLCLALIVIVDGVVVCSNRNAGRVTPRFVEMLHEPDFLCLTHGAVRLSLQHWSGSVLNSISALCSRIKDLTDMRNFINRSSVDLGKTILLRESAFVEVECDANLSIGYTLIPSVELNEKDFCLSKENDDPMVEHMLGLISKGHRFHPNQWPLDATPVQPTNTEENPGGNRGPSPGLAETSEAHSIPEMSAKTKEPKNSSFPHRKPFTRSASKSGRVVPSNLICNPPSRKSKHKGSAAFVDSSHPRGEAASADFVTHSDLIVESKSASLKSGVRPSRKLKTSVSKKSPPSVSRKRQRVEVQSLSPATSEDVVQDGGFHAPSFDSPFNTNLPTTEGYGDAKSISQNLCGDFQEAPLPIKDLDVDQTGDDPMVSSSSPLPSPIILPWPSSQDQIVGDPMVTANSPLPSPKTPMVPSDQVFGDVDELYCNLSAINPVSLAYFLHETINIRQPVLQKRVPIRSRYLDTAQYNVDARISALFKSRTKKPPYMPLATLDELEFQNFKSLLQEDTEQLFTICTGHKLTNAHFLDIATKDKRRAKAYALKRVTIIDTWFLALLMTHHEDFMKCQDKENYNWGSSLKAYGSYHWVVLVINLQLRTVLIVDPFSAPFPDEQVAVLIKPVTELLPWLLKRFAMPALTEHPTPSLGP</sequence>
<dbReference type="InterPro" id="IPR038765">
    <property type="entry name" value="Papain-like_cys_pep_sf"/>
</dbReference>
<organism evidence="6 7">
    <name type="scientific">Arabidopsis thaliana</name>
    <name type="common">Mouse-ear cress</name>
    <dbReference type="NCBI Taxonomy" id="3702"/>
    <lineage>
        <taxon>Eukaryota</taxon>
        <taxon>Viridiplantae</taxon>
        <taxon>Streptophyta</taxon>
        <taxon>Embryophyta</taxon>
        <taxon>Tracheophyta</taxon>
        <taxon>Spermatophyta</taxon>
        <taxon>Magnoliopsida</taxon>
        <taxon>eudicotyledons</taxon>
        <taxon>Gunneridae</taxon>
        <taxon>Pentapetalae</taxon>
        <taxon>rosids</taxon>
        <taxon>malvids</taxon>
        <taxon>Brassicales</taxon>
        <taxon>Brassicaceae</taxon>
        <taxon>Camelineae</taxon>
        <taxon>Arabidopsis</taxon>
    </lineage>
</organism>
<gene>
    <name evidence="6" type="ORF">AT9943_LOCUS6673</name>
</gene>
<keyword evidence="2" id="KW-0645">Protease</keyword>
<dbReference type="Proteomes" id="UP000516314">
    <property type="component" value="Chromosome 2"/>
</dbReference>
<comment type="similarity">
    <text evidence="1">Belongs to the peptidase C48 family.</text>
</comment>
<evidence type="ECO:0000256" key="2">
    <source>
        <dbReference type="ARBA" id="ARBA00022670"/>
    </source>
</evidence>
<reference evidence="6 7" key="1">
    <citation type="submission" date="2020-09" db="EMBL/GenBank/DDBJ databases">
        <authorList>
            <person name="Ashkenazy H."/>
        </authorList>
    </citation>
    <scope>NUCLEOTIDE SEQUENCE [LARGE SCALE GENOMIC DNA]</scope>
    <source>
        <strain evidence="7">cv. Cdm-0</strain>
    </source>
</reference>
<evidence type="ECO:0000313" key="7">
    <source>
        <dbReference type="Proteomes" id="UP000516314"/>
    </source>
</evidence>
<dbReference type="AlphaFoldDB" id="A0A7G2EC41"/>
<dbReference type="InterPro" id="IPR003653">
    <property type="entry name" value="Peptidase_C48_C"/>
</dbReference>
<dbReference type="SUPFAM" id="SSF54001">
    <property type="entry name" value="Cysteine proteinases"/>
    <property type="match status" value="1"/>
</dbReference>
<dbReference type="Pfam" id="PF02902">
    <property type="entry name" value="Peptidase_C48"/>
    <property type="match status" value="1"/>
</dbReference>
<dbReference type="GO" id="GO:0006508">
    <property type="term" value="P:proteolysis"/>
    <property type="evidence" value="ECO:0007669"/>
    <property type="project" value="UniProtKB-KW"/>
</dbReference>
<evidence type="ECO:0000256" key="4">
    <source>
        <dbReference type="SAM" id="MobiDB-lite"/>
    </source>
</evidence>
<proteinExistence type="inferred from homology"/>
<name>A0A7G2EC41_ARATH</name>
<protein>
    <submittedName>
        <fullName evidence="6">(thale cress) hypothetical protein</fullName>
    </submittedName>
</protein>
<keyword evidence="3" id="KW-0378">Hydrolase</keyword>